<dbReference type="Pfam" id="PF00440">
    <property type="entry name" value="TetR_N"/>
    <property type="match status" value="1"/>
</dbReference>
<name>A0A143BU36_9ACTN</name>
<gene>
    <name evidence="6" type="ORF">A4E84_03425</name>
</gene>
<dbReference type="PANTHER" id="PTHR30055">
    <property type="entry name" value="HTH-TYPE TRANSCRIPTIONAL REGULATOR RUTR"/>
    <property type="match status" value="1"/>
</dbReference>
<organism evidence="6 7">
    <name type="scientific">Streptomyces qaidamensis</name>
    <dbReference type="NCBI Taxonomy" id="1783515"/>
    <lineage>
        <taxon>Bacteria</taxon>
        <taxon>Bacillati</taxon>
        <taxon>Actinomycetota</taxon>
        <taxon>Actinomycetes</taxon>
        <taxon>Kitasatosporales</taxon>
        <taxon>Streptomycetaceae</taxon>
        <taxon>Streptomyces</taxon>
        <taxon>Streptomyces aurantiacus group</taxon>
    </lineage>
</organism>
<dbReference type="GO" id="GO:0000976">
    <property type="term" value="F:transcription cis-regulatory region binding"/>
    <property type="evidence" value="ECO:0007669"/>
    <property type="project" value="TreeGrafter"/>
</dbReference>
<evidence type="ECO:0000256" key="1">
    <source>
        <dbReference type="ARBA" id="ARBA00023015"/>
    </source>
</evidence>
<keyword evidence="2 4" id="KW-0238">DNA-binding</keyword>
<evidence type="ECO:0000256" key="4">
    <source>
        <dbReference type="PROSITE-ProRule" id="PRU00335"/>
    </source>
</evidence>
<proteinExistence type="predicted"/>
<keyword evidence="7" id="KW-1185">Reference proteome</keyword>
<dbReference type="RefSeq" id="WP_062925109.1">
    <property type="nucleotide sequence ID" value="NZ_CP015098.1"/>
</dbReference>
<dbReference type="SUPFAM" id="SSF46689">
    <property type="entry name" value="Homeodomain-like"/>
    <property type="match status" value="1"/>
</dbReference>
<dbReference type="Pfam" id="PF16859">
    <property type="entry name" value="TetR_C_11"/>
    <property type="match status" value="1"/>
</dbReference>
<dbReference type="GO" id="GO:0003700">
    <property type="term" value="F:DNA-binding transcription factor activity"/>
    <property type="evidence" value="ECO:0007669"/>
    <property type="project" value="TreeGrafter"/>
</dbReference>
<evidence type="ECO:0000256" key="3">
    <source>
        <dbReference type="ARBA" id="ARBA00023163"/>
    </source>
</evidence>
<evidence type="ECO:0000259" key="5">
    <source>
        <dbReference type="PROSITE" id="PS50977"/>
    </source>
</evidence>
<protein>
    <submittedName>
        <fullName evidence="6">TetR family transcriptional regulator</fullName>
    </submittedName>
</protein>
<dbReference type="InterPro" id="IPR050109">
    <property type="entry name" value="HTH-type_TetR-like_transc_reg"/>
</dbReference>
<dbReference type="InterPro" id="IPR011075">
    <property type="entry name" value="TetR_C"/>
</dbReference>
<accession>A0A143BU36</accession>
<dbReference type="STRING" id="1783515.A4E84_03425"/>
<sequence length="195" mass="20291">MTSSPAGRGRPRDERSGAAIIQAAAELVAEGGYAATSIGAVAARAGVGKDTIYRRWSGKPELVYEAVFTAAETADLPDTGTLEGDLTALVQSLVEEFSAPAAAAALPGLLADFAAAPHLRATIRTRFLQPAKERLVAVFDRAGQRGETSANLPVDLVLDTLAGAVFFHLGITGERPAPDLARRIAAMIVKGIEAR</sequence>
<keyword evidence="3" id="KW-0804">Transcription</keyword>
<dbReference type="Proteomes" id="UP000076096">
    <property type="component" value="Chromosome"/>
</dbReference>
<dbReference type="PANTHER" id="PTHR30055:SF148">
    <property type="entry name" value="TETR-FAMILY TRANSCRIPTIONAL REGULATOR"/>
    <property type="match status" value="1"/>
</dbReference>
<evidence type="ECO:0000313" key="6">
    <source>
        <dbReference type="EMBL" id="AMW08641.1"/>
    </source>
</evidence>
<keyword evidence="1" id="KW-0805">Transcription regulation</keyword>
<reference evidence="7" key="1">
    <citation type="submission" date="2016-04" db="EMBL/GenBank/DDBJ databases">
        <authorList>
            <person name="Zhang B."/>
        </authorList>
    </citation>
    <scope>NUCLEOTIDE SEQUENCE [LARGE SCALE GENOMIC DNA]</scope>
    <source>
        <strain evidence="7">S10</strain>
    </source>
</reference>
<dbReference type="PROSITE" id="PS50977">
    <property type="entry name" value="HTH_TETR_2"/>
    <property type="match status" value="1"/>
</dbReference>
<dbReference type="KEGG" id="stsi:A4E84_03425"/>
<evidence type="ECO:0000256" key="2">
    <source>
        <dbReference type="ARBA" id="ARBA00023125"/>
    </source>
</evidence>
<dbReference type="EMBL" id="CP015098">
    <property type="protein sequence ID" value="AMW08641.1"/>
    <property type="molecule type" value="Genomic_DNA"/>
</dbReference>
<dbReference type="Gene3D" id="1.10.357.10">
    <property type="entry name" value="Tetracycline Repressor, domain 2"/>
    <property type="match status" value="1"/>
</dbReference>
<feature type="domain" description="HTH tetR-type" evidence="5">
    <location>
        <begin position="14"/>
        <end position="74"/>
    </location>
</feature>
<dbReference type="InterPro" id="IPR036271">
    <property type="entry name" value="Tet_transcr_reg_TetR-rel_C_sf"/>
</dbReference>
<dbReference type="InterPro" id="IPR009057">
    <property type="entry name" value="Homeodomain-like_sf"/>
</dbReference>
<feature type="DNA-binding region" description="H-T-H motif" evidence="4">
    <location>
        <begin position="37"/>
        <end position="56"/>
    </location>
</feature>
<dbReference type="Gene3D" id="1.10.10.60">
    <property type="entry name" value="Homeodomain-like"/>
    <property type="match status" value="1"/>
</dbReference>
<dbReference type="AlphaFoldDB" id="A0A143BU36"/>
<evidence type="ECO:0000313" key="7">
    <source>
        <dbReference type="Proteomes" id="UP000076096"/>
    </source>
</evidence>
<dbReference type="PRINTS" id="PR00455">
    <property type="entry name" value="HTHTETR"/>
</dbReference>
<dbReference type="SUPFAM" id="SSF48498">
    <property type="entry name" value="Tetracyclin repressor-like, C-terminal domain"/>
    <property type="match status" value="1"/>
</dbReference>
<dbReference type="InterPro" id="IPR001647">
    <property type="entry name" value="HTH_TetR"/>
</dbReference>